<dbReference type="EMBL" id="LDJI01000051">
    <property type="protein sequence ID" value="KRG61733.1"/>
    <property type="molecule type" value="Genomic_DNA"/>
</dbReference>
<keyword evidence="2" id="KW-1185">Reference proteome</keyword>
<gene>
    <name evidence="1" type="ORF">ABB26_18120</name>
</gene>
<name>A0A0R0BWP1_9GAMM</name>
<accession>A0A0R0BWP1</accession>
<protein>
    <submittedName>
        <fullName evidence="1">Uncharacterized protein</fullName>
    </submittedName>
</protein>
<reference evidence="1 2" key="1">
    <citation type="submission" date="2015-05" db="EMBL/GenBank/DDBJ databases">
        <title>Genome sequencing and analysis of members of genus Stenotrophomonas.</title>
        <authorList>
            <person name="Patil P.P."/>
            <person name="Midha S."/>
            <person name="Patil P.B."/>
        </authorList>
    </citation>
    <scope>NUCLEOTIDE SEQUENCE [LARGE SCALE GENOMIC DNA]</scope>
    <source>
        <strain evidence="1 2">DSM 18929</strain>
    </source>
</reference>
<evidence type="ECO:0000313" key="1">
    <source>
        <dbReference type="EMBL" id="KRG61733.1"/>
    </source>
</evidence>
<dbReference type="STRING" id="405444.ABB26_18120"/>
<comment type="caution">
    <text evidence="1">The sequence shown here is derived from an EMBL/GenBank/DDBJ whole genome shotgun (WGS) entry which is preliminary data.</text>
</comment>
<sequence>MNSFCERHIGVPQSVDLGELISNGHRYEGRAVTVSGYYRPVFEHSALYQHAGVDPYTADFSQGIWVDGISPFFDGEAHVLLTGIYTQKSQGHLAQWPGSLCVAQMRLAS</sequence>
<dbReference type="AlphaFoldDB" id="A0A0R0BWP1"/>
<proteinExistence type="predicted"/>
<dbReference type="Proteomes" id="UP000050864">
    <property type="component" value="Unassembled WGS sequence"/>
</dbReference>
<organism evidence="1 2">
    <name type="scientific">Stenotrophomonas humi</name>
    <dbReference type="NCBI Taxonomy" id="405444"/>
    <lineage>
        <taxon>Bacteria</taxon>
        <taxon>Pseudomonadati</taxon>
        <taxon>Pseudomonadota</taxon>
        <taxon>Gammaproteobacteria</taxon>
        <taxon>Lysobacterales</taxon>
        <taxon>Lysobacteraceae</taxon>
        <taxon>Stenotrophomonas</taxon>
    </lineage>
</organism>
<evidence type="ECO:0000313" key="2">
    <source>
        <dbReference type="Proteomes" id="UP000050864"/>
    </source>
</evidence>
<dbReference type="PATRIC" id="fig|405444.3.peg.3163"/>